<organism evidence="4 5">
    <name type="scientific">Mesorhizobium alhagi CCNWXJ12-2</name>
    <dbReference type="NCBI Taxonomy" id="1107882"/>
    <lineage>
        <taxon>Bacteria</taxon>
        <taxon>Pseudomonadati</taxon>
        <taxon>Pseudomonadota</taxon>
        <taxon>Alphaproteobacteria</taxon>
        <taxon>Hyphomicrobiales</taxon>
        <taxon>Phyllobacteriaceae</taxon>
        <taxon>Allomesorhizobium</taxon>
    </lineage>
</organism>
<reference evidence="4 5" key="1">
    <citation type="journal article" date="2012" name="J. Bacteriol.">
        <title>Draft Genome Sequence of Mesorhizobium alhagi CCNWXJ12-2T, a Novel Salt-Resistant Species Isolated from the Desert of Northwestern China.</title>
        <authorList>
            <person name="Zhou M."/>
            <person name="Chen W."/>
            <person name="Chen H."/>
            <person name="Wei G."/>
        </authorList>
    </citation>
    <scope>NUCLEOTIDE SEQUENCE [LARGE SCALE GENOMIC DNA]</scope>
    <source>
        <strain evidence="4 5">CCNWXJ12-2</strain>
    </source>
</reference>
<dbReference type="PANTHER" id="PTHR11895:SF176">
    <property type="entry name" value="AMIDASE AMID-RELATED"/>
    <property type="match status" value="1"/>
</dbReference>
<dbReference type="GO" id="GO:0016787">
    <property type="term" value="F:hydrolase activity"/>
    <property type="evidence" value="ECO:0007669"/>
    <property type="project" value="UniProtKB-KW"/>
</dbReference>
<proteinExistence type="predicted"/>
<feature type="domain" description="Amidase" evidence="3">
    <location>
        <begin position="13"/>
        <end position="289"/>
    </location>
</feature>
<dbReference type="PANTHER" id="PTHR11895">
    <property type="entry name" value="TRANSAMIDASE"/>
    <property type="match status" value="1"/>
</dbReference>
<dbReference type="InterPro" id="IPR000120">
    <property type="entry name" value="Amidase"/>
</dbReference>
<dbReference type="EMBL" id="AHAM01000090">
    <property type="protein sequence ID" value="EHK57030.1"/>
    <property type="molecule type" value="Genomic_DNA"/>
</dbReference>
<dbReference type="Pfam" id="PF01425">
    <property type="entry name" value="Amidase"/>
    <property type="match status" value="1"/>
</dbReference>
<evidence type="ECO:0000256" key="2">
    <source>
        <dbReference type="ARBA" id="ARBA00021874"/>
    </source>
</evidence>
<accession>H0HQF8</accession>
<dbReference type="SUPFAM" id="SSF75304">
    <property type="entry name" value="Amidase signature (AS) enzymes"/>
    <property type="match status" value="1"/>
</dbReference>
<name>H0HQF8_9HYPH</name>
<keyword evidence="5" id="KW-1185">Reference proteome</keyword>
<dbReference type="Gene3D" id="3.90.1300.10">
    <property type="entry name" value="Amidase signature (AS) domain"/>
    <property type="match status" value="1"/>
</dbReference>
<protein>
    <recommendedName>
        <fullName evidence="2">Indoleacetamide hydrolase</fullName>
    </recommendedName>
</protein>
<dbReference type="OrthoDB" id="9811471at2"/>
<dbReference type="InterPro" id="IPR023631">
    <property type="entry name" value="Amidase_dom"/>
</dbReference>
<evidence type="ECO:0000313" key="4">
    <source>
        <dbReference type="EMBL" id="EHK57030.1"/>
    </source>
</evidence>
<dbReference type="NCBIfam" id="NF004622">
    <property type="entry name" value="PRK05962.1"/>
    <property type="match status" value="1"/>
</dbReference>
<dbReference type="AlphaFoldDB" id="H0HQF8"/>
<evidence type="ECO:0000256" key="1">
    <source>
        <dbReference type="ARBA" id="ARBA00003871"/>
    </source>
</evidence>
<keyword evidence="4" id="KW-0378">Hydrolase</keyword>
<gene>
    <name evidence="4" type="ORF">MAXJ12_11942</name>
</gene>
<comment type="function">
    <text evidence="1">Hydrolyzes indole-3-acetamide (IAM) into indole-3-acetic acid (IAA).</text>
</comment>
<dbReference type="Proteomes" id="UP000003250">
    <property type="component" value="Unassembled WGS sequence"/>
</dbReference>
<feature type="non-terminal residue" evidence="4">
    <location>
        <position position="311"/>
    </location>
</feature>
<dbReference type="InterPro" id="IPR036928">
    <property type="entry name" value="AS_sf"/>
</dbReference>
<evidence type="ECO:0000259" key="3">
    <source>
        <dbReference type="Pfam" id="PF01425"/>
    </source>
</evidence>
<sequence length="311" mass="31285">MREPAAGSARDRLEEILARLAERKAEERVFLKLYSDAARVSADAADARRRAGISLGSLDGGIISIKDLFDVAGETTTAGSAALADAPPATRDAAVVARLRQAGAVIVGKTNMTEFAFSGIGLNRHFGTPGNAADATRVPGGSSSGAGVSVAEGTCEIAIGSDTGGSVRIPAALNGVVGFKPTAGRVPLDGVFPLSSTLDSVGPLARTVADCAIADAIMAGKEPGALESFPLSGLRIGIPQGRLFGDIDAAVAAGFARGLKALEAAGAKIADHSIDDLLNGMAEATKGASIASVEAAEIHADLAETQAWSLV</sequence>
<dbReference type="RefSeq" id="WP_008836019.1">
    <property type="nucleotide sequence ID" value="NZ_AHAM01000090.1"/>
</dbReference>
<dbReference type="PROSITE" id="PS00571">
    <property type="entry name" value="AMIDASES"/>
    <property type="match status" value="1"/>
</dbReference>
<evidence type="ECO:0000313" key="5">
    <source>
        <dbReference type="Proteomes" id="UP000003250"/>
    </source>
</evidence>
<dbReference type="InterPro" id="IPR020556">
    <property type="entry name" value="Amidase_CS"/>
</dbReference>